<dbReference type="GeneID" id="13287661"/>
<accession>E4ZIV7</accession>
<dbReference type="AlphaFoldDB" id="E4ZIV7"/>
<evidence type="ECO:0000313" key="1">
    <source>
        <dbReference type="EMBL" id="CBX91227.1"/>
    </source>
</evidence>
<proteinExistence type="predicted"/>
<dbReference type="EMBL" id="FP929072">
    <property type="protein sequence ID" value="CBX91227.1"/>
    <property type="molecule type" value="Genomic_DNA"/>
</dbReference>
<reference evidence="2" key="1">
    <citation type="journal article" date="2011" name="Nat. Commun.">
        <title>Effector diversification within compartments of the Leptosphaeria maculans genome affected by Repeat-Induced Point mutations.</title>
        <authorList>
            <person name="Rouxel T."/>
            <person name="Grandaubert J."/>
            <person name="Hane J.K."/>
            <person name="Hoede C."/>
            <person name="van de Wouw A.P."/>
            <person name="Couloux A."/>
            <person name="Dominguez V."/>
            <person name="Anthouard V."/>
            <person name="Bally P."/>
            <person name="Bourras S."/>
            <person name="Cozijnsen A.J."/>
            <person name="Ciuffetti L.M."/>
            <person name="Degrave A."/>
            <person name="Dilmaghani A."/>
            <person name="Duret L."/>
            <person name="Fudal I."/>
            <person name="Goodwin S.B."/>
            <person name="Gout L."/>
            <person name="Glaser N."/>
            <person name="Linglin J."/>
            <person name="Kema G.H.J."/>
            <person name="Lapalu N."/>
            <person name="Lawrence C.B."/>
            <person name="May K."/>
            <person name="Meyer M."/>
            <person name="Ollivier B."/>
            <person name="Poulain J."/>
            <person name="Schoch C.L."/>
            <person name="Simon A."/>
            <person name="Spatafora J.W."/>
            <person name="Stachowiak A."/>
            <person name="Turgeon B.G."/>
            <person name="Tyler B.M."/>
            <person name="Vincent D."/>
            <person name="Weissenbach J."/>
            <person name="Amselem J."/>
            <person name="Quesneville H."/>
            <person name="Oliver R.P."/>
            <person name="Wincker P."/>
            <person name="Balesdent M.-H."/>
            <person name="Howlett B.J."/>
        </authorList>
    </citation>
    <scope>NUCLEOTIDE SEQUENCE [LARGE SCALE GENOMIC DNA]</scope>
    <source>
        <strain evidence="2">JN3 / isolate v23.1.3 / race Av1-4-5-6-7-8</strain>
    </source>
</reference>
<keyword evidence="2" id="KW-1185">Reference proteome</keyword>
<protein>
    <submittedName>
        <fullName evidence="1">Predicted protein</fullName>
    </submittedName>
</protein>
<evidence type="ECO:0000313" key="2">
    <source>
        <dbReference type="Proteomes" id="UP000002668"/>
    </source>
</evidence>
<dbReference type="HOGENOM" id="CLU_1366456_0_0_1"/>
<gene>
    <name evidence="1" type="ORF">LEMA_P067350.1</name>
</gene>
<name>E4ZIV7_LEPMJ</name>
<dbReference type="Proteomes" id="UP000002668">
    <property type="component" value="Genome"/>
</dbReference>
<dbReference type="InParanoid" id="E4ZIV7"/>
<sequence length="200" mass="21862">MTCEGWPVATKKRYKACVDKTSDYQGNAAPKHYILLSTLKAGIAAAYQVQIHPETLGLPLARHSPLKLQHDKQSDVSHIARNKIFTSVGLVAQTDALIYAEACLLGMRQDEPWQKPAAADEAHLVSSAAPKIDTIITQQSRLGCIIATTSKWRRSRPRSAATHSTKDDQVCCKMCLHSPLLGTANTTAQFHAKATSEVQM</sequence>
<organism evidence="2">
    <name type="scientific">Leptosphaeria maculans (strain JN3 / isolate v23.1.3 / race Av1-4-5-6-7-8)</name>
    <name type="common">Blackleg fungus</name>
    <name type="synonym">Phoma lingam</name>
    <dbReference type="NCBI Taxonomy" id="985895"/>
    <lineage>
        <taxon>Eukaryota</taxon>
        <taxon>Fungi</taxon>
        <taxon>Dikarya</taxon>
        <taxon>Ascomycota</taxon>
        <taxon>Pezizomycotina</taxon>
        <taxon>Dothideomycetes</taxon>
        <taxon>Pleosporomycetidae</taxon>
        <taxon>Pleosporales</taxon>
        <taxon>Pleosporineae</taxon>
        <taxon>Leptosphaeriaceae</taxon>
        <taxon>Plenodomus</taxon>
        <taxon>Plenodomus lingam/Leptosphaeria maculans species complex</taxon>
    </lineage>
</organism>
<dbReference type="VEuPathDB" id="FungiDB:LEMA_P067350.1"/>